<gene>
    <name evidence="8" type="primary">mdoG</name>
    <name evidence="8" type="ORF">Enr13x_12700</name>
</gene>
<dbReference type="PIRSF" id="PIRSF006281">
    <property type="entry name" value="MdoG"/>
    <property type="match status" value="1"/>
</dbReference>
<dbReference type="InterPro" id="IPR011013">
    <property type="entry name" value="Gal_mutarotase_sf_dom"/>
</dbReference>
<name>A0A518HKQ6_9BACT</name>
<evidence type="ECO:0000256" key="3">
    <source>
        <dbReference type="ARBA" id="ARBA00009284"/>
    </source>
</evidence>
<evidence type="ECO:0000256" key="1">
    <source>
        <dbReference type="ARBA" id="ARBA00004418"/>
    </source>
</evidence>
<feature type="chain" id="PRO_5022009801" evidence="6">
    <location>
        <begin position="26"/>
        <end position="545"/>
    </location>
</feature>
<evidence type="ECO:0000256" key="6">
    <source>
        <dbReference type="SAM" id="SignalP"/>
    </source>
</evidence>
<dbReference type="EMBL" id="CP037423">
    <property type="protein sequence ID" value="QDV41431.1"/>
    <property type="molecule type" value="Genomic_DNA"/>
</dbReference>
<feature type="signal peptide" evidence="6">
    <location>
        <begin position="1"/>
        <end position="25"/>
    </location>
</feature>
<proteinExistence type="inferred from homology"/>
<dbReference type="GO" id="GO:0030246">
    <property type="term" value="F:carbohydrate binding"/>
    <property type="evidence" value="ECO:0007669"/>
    <property type="project" value="InterPro"/>
</dbReference>
<feature type="domain" description="Glucan biosynthesis periplasmic MdoG C-terminal" evidence="7">
    <location>
        <begin position="41"/>
        <end position="527"/>
    </location>
</feature>
<keyword evidence="4" id="KW-0574">Periplasm</keyword>
<reference evidence="8 9" key="1">
    <citation type="submission" date="2019-03" db="EMBL/GenBank/DDBJ databases">
        <title>Deep-cultivation of Planctomycetes and their phenomic and genomic characterization uncovers novel biology.</title>
        <authorList>
            <person name="Wiegand S."/>
            <person name="Jogler M."/>
            <person name="Boedeker C."/>
            <person name="Pinto D."/>
            <person name="Vollmers J."/>
            <person name="Rivas-Marin E."/>
            <person name="Kohn T."/>
            <person name="Peeters S.H."/>
            <person name="Heuer A."/>
            <person name="Rast P."/>
            <person name="Oberbeckmann S."/>
            <person name="Bunk B."/>
            <person name="Jeske O."/>
            <person name="Meyerdierks A."/>
            <person name="Storesund J.E."/>
            <person name="Kallscheuer N."/>
            <person name="Luecker S."/>
            <person name="Lage O.M."/>
            <person name="Pohl T."/>
            <person name="Merkel B.J."/>
            <person name="Hornburger P."/>
            <person name="Mueller R.-W."/>
            <person name="Bruemmer F."/>
            <person name="Labrenz M."/>
            <person name="Spormann A.M."/>
            <person name="Op den Camp H."/>
            <person name="Overmann J."/>
            <person name="Amann R."/>
            <person name="Jetten M.S.M."/>
            <person name="Mascher T."/>
            <person name="Medema M.H."/>
            <person name="Devos D.P."/>
            <person name="Kaster A.-K."/>
            <person name="Ovreas L."/>
            <person name="Rohde M."/>
            <person name="Galperin M.Y."/>
            <person name="Jogler C."/>
        </authorList>
    </citation>
    <scope>NUCLEOTIDE SEQUENCE [LARGE SCALE GENOMIC DNA]</scope>
    <source>
        <strain evidence="8 9">Enr13</strain>
    </source>
</reference>
<evidence type="ECO:0000256" key="4">
    <source>
        <dbReference type="ARBA" id="ARBA00022764"/>
    </source>
</evidence>
<dbReference type="PANTHER" id="PTHR30504:SF2">
    <property type="entry name" value="GLUCANS BIOSYNTHESIS PROTEIN G"/>
    <property type="match status" value="1"/>
</dbReference>
<dbReference type="InterPro" id="IPR014718">
    <property type="entry name" value="GH-type_carb-bd"/>
</dbReference>
<dbReference type="GO" id="GO:0003824">
    <property type="term" value="F:catalytic activity"/>
    <property type="evidence" value="ECO:0007669"/>
    <property type="project" value="InterPro"/>
</dbReference>
<dbReference type="PROSITE" id="PS51257">
    <property type="entry name" value="PROKAR_LIPOPROTEIN"/>
    <property type="match status" value="1"/>
</dbReference>
<dbReference type="GO" id="GO:0030288">
    <property type="term" value="C:outer membrane-bounded periplasmic space"/>
    <property type="evidence" value="ECO:0007669"/>
    <property type="project" value="TreeGrafter"/>
</dbReference>
<evidence type="ECO:0000259" key="7">
    <source>
        <dbReference type="Pfam" id="PF04349"/>
    </source>
</evidence>
<dbReference type="Gene3D" id="2.70.98.10">
    <property type="match status" value="1"/>
</dbReference>
<dbReference type="Gene3D" id="2.60.40.10">
    <property type="entry name" value="Immunoglobulins"/>
    <property type="match status" value="1"/>
</dbReference>
<evidence type="ECO:0000313" key="8">
    <source>
        <dbReference type="EMBL" id="QDV41431.1"/>
    </source>
</evidence>
<comment type="pathway">
    <text evidence="2">Glycan metabolism; osmoregulated periplasmic glucan (OPG) biosynthesis.</text>
</comment>
<comment type="similarity">
    <text evidence="3">Belongs to the OpgD/OpgG family.</text>
</comment>
<keyword evidence="9" id="KW-1185">Reference proteome</keyword>
<accession>A0A518HKQ6</accession>
<dbReference type="KEGG" id="snep:Enr13x_12700"/>
<dbReference type="PANTHER" id="PTHR30504">
    <property type="entry name" value="GLUCANS BIOSYNTHESIS PROTEIN"/>
    <property type="match status" value="1"/>
</dbReference>
<dbReference type="Pfam" id="PF04349">
    <property type="entry name" value="MdoG"/>
    <property type="match status" value="1"/>
</dbReference>
<keyword evidence="6" id="KW-0732">Signal</keyword>
<dbReference type="InterPro" id="IPR013783">
    <property type="entry name" value="Ig-like_fold"/>
</dbReference>
<dbReference type="Proteomes" id="UP000319004">
    <property type="component" value="Chromosome"/>
</dbReference>
<dbReference type="InterPro" id="IPR014438">
    <property type="entry name" value="Glucan_biosyn_MdoG/MdoD"/>
</dbReference>
<feature type="region of interest" description="Disordered" evidence="5">
    <location>
        <begin position="296"/>
        <end position="316"/>
    </location>
</feature>
<comment type="subcellular location">
    <subcellularLocation>
        <location evidence="1">Periplasm</location>
    </subcellularLocation>
</comment>
<evidence type="ECO:0000256" key="2">
    <source>
        <dbReference type="ARBA" id="ARBA00005001"/>
    </source>
</evidence>
<dbReference type="UniPathway" id="UPA00637"/>
<evidence type="ECO:0000256" key="5">
    <source>
        <dbReference type="SAM" id="MobiDB-lite"/>
    </source>
</evidence>
<protein>
    <submittedName>
        <fullName evidence="8">Glucans biosynthesis protein G</fullName>
    </submittedName>
</protein>
<dbReference type="SUPFAM" id="SSF74650">
    <property type="entry name" value="Galactose mutarotase-like"/>
    <property type="match status" value="1"/>
</dbReference>
<dbReference type="InterPro" id="IPR007444">
    <property type="entry name" value="Glucan_biosyn_MdoG_C"/>
</dbReference>
<dbReference type="AlphaFoldDB" id="A0A518HKQ6"/>
<sequence length="545" mass="61159" precursor="true">MVHLRFVMVPLILLVTIGCPPMSQASDRSIGQWTDVVDYGSLCTLARQVADGPATPRSVLPEVLASMQYDDYRRISFRPKHAVWWNERPTSLETFHRGFVQRDKVRIFTISNGETQEVMFSKSDFQYQPPLIPDAIPCDAGHAGLKLVSTIDGMSGGQELLTFLGASYFRGRSGATHYGASARALAIDIAMNREEEFPFFRGFWVIRPQHDQHRVTVLALLDSPSVAGAYKFELTPGMHESQLQVESTLHFRSTPDKVALAPLTSMWIWGDGLDGPPKDARPAVHDSDGLLVQHRNATTNRRHSNQLDPDASSSDDASEWTWRAFARQSYPSVSRIAVDQLIGFGLMQRNRSFYHYDDHNARYDLRPSVWVTTDEAWTDGVIELLELPGAHEGVDNIAAYWVPDSKPTVDEPVQLNYTVSFFAGDYGRQVNVARATHFDVKRDSDEQSIDMTIRFSGTPLDKAHVLAHMGVDVQLMRASLLRKSVERTESGDLLVGLTFQLEGESPPELAVQLVDEGKPVSERFTYLCPPKQPEFVYPAVYTRTE</sequence>
<evidence type="ECO:0000313" key="9">
    <source>
        <dbReference type="Proteomes" id="UP000319004"/>
    </source>
</evidence>
<organism evidence="8 9">
    <name type="scientific">Stieleria neptunia</name>
    <dbReference type="NCBI Taxonomy" id="2527979"/>
    <lineage>
        <taxon>Bacteria</taxon>
        <taxon>Pseudomonadati</taxon>
        <taxon>Planctomycetota</taxon>
        <taxon>Planctomycetia</taxon>
        <taxon>Pirellulales</taxon>
        <taxon>Pirellulaceae</taxon>
        <taxon>Stieleria</taxon>
    </lineage>
</organism>
<dbReference type="OrthoDB" id="335750at2"/>
<dbReference type="GO" id="GO:0051274">
    <property type="term" value="P:beta-glucan biosynthetic process"/>
    <property type="evidence" value="ECO:0007669"/>
    <property type="project" value="TreeGrafter"/>
</dbReference>